<dbReference type="EMBL" id="CAEZYH010000003">
    <property type="protein sequence ID" value="CAB4706966.1"/>
    <property type="molecule type" value="Genomic_DNA"/>
</dbReference>
<protein>
    <submittedName>
        <fullName evidence="5">Unannotated protein</fullName>
    </submittedName>
</protein>
<organism evidence="5">
    <name type="scientific">freshwater metagenome</name>
    <dbReference type="NCBI Taxonomy" id="449393"/>
    <lineage>
        <taxon>unclassified sequences</taxon>
        <taxon>metagenomes</taxon>
        <taxon>ecological metagenomes</taxon>
    </lineage>
</organism>
<dbReference type="PANTHER" id="PTHR23028">
    <property type="entry name" value="ACETYLTRANSFERASE"/>
    <property type="match status" value="1"/>
</dbReference>
<dbReference type="GO" id="GO:0016747">
    <property type="term" value="F:acyltransferase activity, transferring groups other than amino-acyl groups"/>
    <property type="evidence" value="ECO:0007669"/>
    <property type="project" value="InterPro"/>
</dbReference>
<dbReference type="EMBL" id="CAEZZP010000121">
    <property type="protein sequence ID" value="CAB4782301.1"/>
    <property type="molecule type" value="Genomic_DNA"/>
</dbReference>
<reference evidence="5" key="1">
    <citation type="submission" date="2020-05" db="EMBL/GenBank/DDBJ databases">
        <authorList>
            <person name="Chiriac C."/>
            <person name="Salcher M."/>
            <person name="Ghai R."/>
            <person name="Kavagutti S V."/>
        </authorList>
    </citation>
    <scope>NUCLEOTIDE SEQUENCE</scope>
</reference>
<feature type="transmembrane region" description="Helical" evidence="1">
    <location>
        <begin position="199"/>
        <end position="216"/>
    </location>
</feature>
<evidence type="ECO:0000313" key="4">
    <source>
        <dbReference type="EMBL" id="CAB4706966.1"/>
    </source>
</evidence>
<dbReference type="EMBL" id="CAFBMF010000082">
    <property type="protein sequence ID" value="CAB4905826.1"/>
    <property type="molecule type" value="Genomic_DNA"/>
</dbReference>
<dbReference type="GO" id="GO:0016020">
    <property type="term" value="C:membrane"/>
    <property type="evidence" value="ECO:0007669"/>
    <property type="project" value="TreeGrafter"/>
</dbReference>
<dbReference type="Pfam" id="PF19040">
    <property type="entry name" value="SGNH"/>
    <property type="match status" value="1"/>
</dbReference>
<feature type="transmembrane region" description="Helical" evidence="1">
    <location>
        <begin position="319"/>
        <end position="338"/>
    </location>
</feature>
<proteinExistence type="predicted"/>
<dbReference type="GO" id="GO:0009103">
    <property type="term" value="P:lipopolysaccharide biosynthetic process"/>
    <property type="evidence" value="ECO:0007669"/>
    <property type="project" value="TreeGrafter"/>
</dbReference>
<evidence type="ECO:0000313" key="8">
    <source>
        <dbReference type="EMBL" id="CAB5017811.1"/>
    </source>
</evidence>
<feature type="transmembrane region" description="Helical" evidence="1">
    <location>
        <begin position="228"/>
        <end position="246"/>
    </location>
</feature>
<feature type="transmembrane region" description="Helical" evidence="1">
    <location>
        <begin position="281"/>
        <end position="299"/>
    </location>
</feature>
<dbReference type="EMBL" id="CAFAAL010000101">
    <property type="protein sequence ID" value="CAB4809304.1"/>
    <property type="molecule type" value="Genomic_DNA"/>
</dbReference>
<dbReference type="InterPro" id="IPR050879">
    <property type="entry name" value="Acyltransferase_3"/>
</dbReference>
<feature type="transmembrane region" description="Helical" evidence="1">
    <location>
        <begin position="350"/>
        <end position="370"/>
    </location>
</feature>
<evidence type="ECO:0000259" key="3">
    <source>
        <dbReference type="Pfam" id="PF19040"/>
    </source>
</evidence>
<feature type="transmembrane region" description="Helical" evidence="1">
    <location>
        <begin position="16"/>
        <end position="35"/>
    </location>
</feature>
<evidence type="ECO:0000313" key="5">
    <source>
        <dbReference type="EMBL" id="CAB4782301.1"/>
    </source>
</evidence>
<evidence type="ECO:0000313" key="6">
    <source>
        <dbReference type="EMBL" id="CAB4809304.1"/>
    </source>
</evidence>
<feature type="transmembrane region" description="Helical" evidence="1">
    <location>
        <begin position="79"/>
        <end position="98"/>
    </location>
</feature>
<feature type="transmembrane region" description="Helical" evidence="1">
    <location>
        <begin position="141"/>
        <end position="161"/>
    </location>
</feature>
<feature type="domain" description="SGNH" evidence="3">
    <location>
        <begin position="415"/>
        <end position="653"/>
    </location>
</feature>
<gene>
    <name evidence="4" type="ORF">UFOPK2658_00152</name>
    <name evidence="5" type="ORF">UFOPK2880_01524</name>
    <name evidence="6" type="ORF">UFOPK3004_01122</name>
    <name evidence="7" type="ORF">UFOPK3494_01199</name>
    <name evidence="8" type="ORF">UFOPK4134_00089</name>
</gene>
<keyword evidence="1" id="KW-1133">Transmembrane helix</keyword>
<keyword evidence="1" id="KW-0812">Transmembrane</keyword>
<evidence type="ECO:0000256" key="1">
    <source>
        <dbReference type="SAM" id="Phobius"/>
    </source>
</evidence>
<dbReference type="PANTHER" id="PTHR23028:SF53">
    <property type="entry name" value="ACYL_TRANSF_3 DOMAIN-CONTAINING PROTEIN"/>
    <property type="match status" value="1"/>
</dbReference>
<name>A0A6J6WBB8_9ZZZZ</name>
<evidence type="ECO:0000259" key="2">
    <source>
        <dbReference type="Pfam" id="PF01757"/>
    </source>
</evidence>
<dbReference type="AlphaFoldDB" id="A0A6J6WBB8"/>
<evidence type="ECO:0000313" key="7">
    <source>
        <dbReference type="EMBL" id="CAB4905826.1"/>
    </source>
</evidence>
<sequence>MHQAQLTHNYRSDIDGLRALAVVSVVIFHAFSWMIPGGYAGVDVFFVISGYLITTNILNGLNESTFTIQGFYQRRIRRIFPALATMLVAVYAFGWFVLLATEYRQLGKHVGSGASFISNIILWQESGYFDTSSAVKPLTHLWSLGIEEQFYIVWPLLLWAIFKLRLHILTSTVVLAIISFGFGLWSLNDDVVGAYYSPINRFWELLIGAILAAVMLKRTYSDKATKWQQVGSIAGLALIAFTIFSLDGQSQFPGWNALAPTVGTALMIGCGPQTLTTRRIFSLRAIVWVGLISFPLYLWHWPILTFARIISSTMPTAQVRVAAVALSVVLSWATYRLIEKPLRFHPRIKVVTGALVASMIVIGLIGYATFENDGISSRKVVQMNPDINSGEEGGANGWVHDTCGISDTKLADLFASCLEDNRNTPRFALIGDSKAEALIGGFIRTSTENGRWLFIGGNSDSGVPVPLISDAPEFERFQKLARIAVDSVANNSDVDIVVLQGAVRAMFGIGDETSFASLPDNPYYDIVTEGFRNSITILTQAGKKVVLYIDNPPLPNPEDCLQRKTTIGILNRLLVNPNPLCEMPIQTFIDQTAKYYLMLEQLKHEFPGQVDIFDATEIFCGSEDRICRHVRWDHFMYGYTDHPSDYAAGIIGQNLNPFLESLAP</sequence>
<dbReference type="Pfam" id="PF01757">
    <property type="entry name" value="Acyl_transf_3"/>
    <property type="match status" value="1"/>
</dbReference>
<feature type="transmembrane region" description="Helical" evidence="1">
    <location>
        <begin position="41"/>
        <end position="58"/>
    </location>
</feature>
<accession>A0A6J6WBB8</accession>
<feature type="transmembrane region" description="Helical" evidence="1">
    <location>
        <begin position="252"/>
        <end position="269"/>
    </location>
</feature>
<feature type="domain" description="Acyltransferase 3" evidence="2">
    <location>
        <begin position="13"/>
        <end position="336"/>
    </location>
</feature>
<dbReference type="InterPro" id="IPR002656">
    <property type="entry name" value="Acyl_transf_3_dom"/>
</dbReference>
<feature type="transmembrane region" description="Helical" evidence="1">
    <location>
        <begin position="168"/>
        <end position="187"/>
    </location>
</feature>
<dbReference type="InterPro" id="IPR043968">
    <property type="entry name" value="SGNH"/>
</dbReference>
<keyword evidence="1" id="KW-0472">Membrane</keyword>
<dbReference type="EMBL" id="CAFBPS010000003">
    <property type="protein sequence ID" value="CAB5017811.1"/>
    <property type="molecule type" value="Genomic_DNA"/>
</dbReference>